<dbReference type="PROSITE" id="PS50994">
    <property type="entry name" value="INTEGRASE"/>
    <property type="match status" value="1"/>
</dbReference>
<dbReference type="PROSITE" id="PS50878">
    <property type="entry name" value="RT_POL"/>
    <property type="match status" value="1"/>
</dbReference>
<dbReference type="InterPro" id="IPR043128">
    <property type="entry name" value="Rev_trsase/Diguanyl_cyclase"/>
</dbReference>
<dbReference type="InterPro" id="IPR041588">
    <property type="entry name" value="Integrase_H2C2"/>
</dbReference>
<dbReference type="InterPro" id="IPR041577">
    <property type="entry name" value="RT_RNaseH_2"/>
</dbReference>
<dbReference type="Gene3D" id="3.10.10.10">
    <property type="entry name" value="HIV Type 1 Reverse Transcriptase, subunit A, domain 1"/>
    <property type="match status" value="1"/>
</dbReference>
<feature type="compositionally biased region" description="Basic and acidic residues" evidence="1">
    <location>
        <begin position="16"/>
        <end position="29"/>
    </location>
</feature>
<dbReference type="InterPro" id="IPR001584">
    <property type="entry name" value="Integrase_cat-core"/>
</dbReference>
<reference evidence="5" key="1">
    <citation type="journal article" date="2023" name="bioRxiv">
        <title>Improved chromosome-level genome assembly for marigold (Tagetes erecta).</title>
        <authorList>
            <person name="Jiang F."/>
            <person name="Yuan L."/>
            <person name="Wang S."/>
            <person name="Wang H."/>
            <person name="Xu D."/>
            <person name="Wang A."/>
            <person name="Fan W."/>
        </authorList>
    </citation>
    <scope>NUCLEOTIDE SEQUENCE</scope>
    <source>
        <strain evidence="5">WSJ</strain>
        <tissue evidence="5">Leaf</tissue>
    </source>
</reference>
<evidence type="ECO:0000256" key="1">
    <source>
        <dbReference type="SAM" id="MobiDB-lite"/>
    </source>
</evidence>
<dbReference type="PANTHER" id="PTHR48475:SF2">
    <property type="entry name" value="RIBONUCLEASE H"/>
    <property type="match status" value="1"/>
</dbReference>
<gene>
    <name evidence="5" type="ORF">QVD17_27138</name>
</gene>
<dbReference type="GO" id="GO:0015074">
    <property type="term" value="P:DNA integration"/>
    <property type="evidence" value="ECO:0007669"/>
    <property type="project" value="InterPro"/>
</dbReference>
<dbReference type="Gene3D" id="3.30.420.10">
    <property type="entry name" value="Ribonuclease H-like superfamily/Ribonuclease H"/>
    <property type="match status" value="2"/>
</dbReference>
<dbReference type="GO" id="GO:0003676">
    <property type="term" value="F:nucleic acid binding"/>
    <property type="evidence" value="ECO:0007669"/>
    <property type="project" value="InterPro"/>
</dbReference>
<keyword evidence="6" id="KW-1185">Reference proteome</keyword>
<dbReference type="Pfam" id="PF13456">
    <property type="entry name" value="RVT_3"/>
    <property type="match status" value="1"/>
</dbReference>
<evidence type="ECO:0000313" key="5">
    <source>
        <dbReference type="EMBL" id="KAK1418002.1"/>
    </source>
</evidence>
<accession>A0AAD8KCK3</accession>
<dbReference type="Pfam" id="PF17921">
    <property type="entry name" value="Integrase_H2C2"/>
    <property type="match status" value="1"/>
</dbReference>
<evidence type="ECO:0000259" key="3">
    <source>
        <dbReference type="PROSITE" id="PS50879"/>
    </source>
</evidence>
<dbReference type="FunFam" id="3.30.420.10:FF:000032">
    <property type="entry name" value="Retrovirus-related Pol polyprotein from transposon 297-like Protein"/>
    <property type="match status" value="1"/>
</dbReference>
<dbReference type="SUPFAM" id="SSF56672">
    <property type="entry name" value="DNA/RNA polymerases"/>
    <property type="match status" value="1"/>
</dbReference>
<dbReference type="Gene3D" id="1.10.340.70">
    <property type="match status" value="1"/>
</dbReference>
<dbReference type="Pfam" id="PF00665">
    <property type="entry name" value="rve"/>
    <property type="match status" value="1"/>
</dbReference>
<dbReference type="CDD" id="cd09279">
    <property type="entry name" value="RNase_HI_like"/>
    <property type="match status" value="1"/>
</dbReference>
<dbReference type="InterPro" id="IPR012337">
    <property type="entry name" value="RNaseH-like_sf"/>
</dbReference>
<feature type="domain" description="Reverse transcriptase" evidence="2">
    <location>
        <begin position="760"/>
        <end position="939"/>
    </location>
</feature>
<dbReference type="Pfam" id="PF03732">
    <property type="entry name" value="Retrotrans_gag"/>
    <property type="match status" value="1"/>
</dbReference>
<dbReference type="GO" id="GO:0004523">
    <property type="term" value="F:RNA-DNA hybrid ribonuclease activity"/>
    <property type="evidence" value="ECO:0007669"/>
    <property type="project" value="InterPro"/>
</dbReference>
<dbReference type="InterPro" id="IPR002156">
    <property type="entry name" value="RNaseH_domain"/>
</dbReference>
<comment type="caution">
    <text evidence="5">The sequence shown here is derived from an EMBL/GenBank/DDBJ whole genome shotgun (WGS) entry which is preliminary data.</text>
</comment>
<dbReference type="PANTHER" id="PTHR48475">
    <property type="entry name" value="RIBONUCLEASE H"/>
    <property type="match status" value="1"/>
</dbReference>
<dbReference type="InterPro" id="IPR036397">
    <property type="entry name" value="RNaseH_sf"/>
</dbReference>
<sequence length="1739" mass="196670">MDGKEMSSKGFGETSKTLKDSHEKDKMEEIDLVRKSSKDAAAEFDADFLERNKTLLRTLKLQQEHEDSLKELRTQLFGTPEPLANKNSGLDPVLLQTAYGKSMLYEVLQEGQGSKRKVRDWQDEVGEKDSETGMNDLTKPYRPSSLLGVSKFSRRIVEAEVPGKLKMPPGIRKYSGMDDPDQHLFEFFGAAQIQGWTMPVWCKMFVQTLADAARVWFDNLPPGSIDSFEDLQRLFTKQFSQQRKTVKAITEIHNIKRFDTENLEQFLVRFNKESMQIQGASDQLRISGFCHGVRNTQLVEKLHEDLPQSMEVLMDRARAFVKGKAACSNMVGSAYRGNGFRGTDGQSIAGRRQVWSGGQRTQQYARPVGPSTVRGVGQHPRFIQYTELVKTPRQILATEGVIFPVPAKQKPTTNKNTQKYCEYHRDKGHDTDECWILKQEIEKAVKTGRLAHLVKVIKDGKGGQVVHKVIGMVQNTGGNIDKGRKRIGSGTDRWMYQEISFPAIGPDEVHEEPVIVSAIMAGHQVRRIYVDNGSALEIMYFQCFRQLDEKVQRLLLPVNAPLQSFSGEMVRPIGQLTLMVTIGSGQLMRTLPMTFLVVKAFSVHNVILGRSGIRALGAVVSTIHGAMKFPTPEGLVTMMTESRIQVAEIRHSDGGKVGSYNEEQKKEPTEQWVINDGYPDQKIEIGAELSEEIKLVLWELLVNSLDVFAWQPADMTGVPRKYAEHKLKVYDSRKPVQQKKRGMGAERSKAIMVEVRKLVEANILRPVQYQTWVANPVMVKKGDGSWRMCIDFKDLNSACPKDCYPLPDIDERVDAVAGFKFKCFLDAYKGYHQIQMSKEDEDKTAFITKEGLFCYTKMPFGLKNAGATYQKLMDETFLPQYGRNLEAYVDDIVIKSESEQQMIKDIKETFERLREINMRLNPKKCSFGMRSGKFLGVMVDSDGIGVNPTKVEAVLKMTAPSSIKDVMILNGRLVAMQRFLSKAAEKSLPFMKVLKQSLGKNDFRWTVEADEAFEDLKKHLCALPKLAAPREGERLYLYLAVAKSAVSSVLMVDRSGIQIPIYYVSRVLKDYEERYSVLEKLALSLVHASRRLRRYFQAHTITVLTNQPVQQVLRKPEVSGRLVKWAIELGPFEIEFKPRVSFKGQVLADFIAEVPEGEKEVACENVASELKEWMLHTDGASNEEGCGAGLILESPEGDELTYALKLDFPSSNNEAEYEAFLAGLRLAHKVGAKRIKAYVDSLLIANQVSGEYEAKDESMAKYLDRAKTLLQAFDAYEVIHIPRSKNKKADALSKLASVVFEHLAKDVRVEVLRRPSVQMTDVCVVDVAVDNWMVPIVNFLLYDKLPEEKAEARKMQVKALQYQMVDGKLYRRTFLGPLLRCLTPDEASYVIREIHWGICGIHAGPKMVVAKVVNAGYFWPGMHKSAVAELQSCIDCQKHAPVSLRPKNDMIPVTAAWPFQKWGIDIVGPLPISSGRVKFILVAVDYFTKWVEAKPLAKITGQQVKTFVWEHIVCRFGLPLYIVSDNGKQFAENPFKKWCEELHIKQVFASVAHPQANGQVERINRSIMEGIKVRLSASGSCWADELAHVLWAHRTMPKTSTGETPFSLTYGTEAVIPVEIGMPTQRMLSEKDNDRILKENLDLLEERREIAAIREAKYKKQVEKYYNKRVKEKTFKEGDYVLRYNEVSRVQSTGKLGPRWEGPYVIQKVAGKGAYVLQTVGGLPVARTWNGVHLRKCYL</sequence>
<dbReference type="Pfam" id="PF00078">
    <property type="entry name" value="RVT_1"/>
    <property type="match status" value="1"/>
</dbReference>
<dbReference type="InterPro" id="IPR005162">
    <property type="entry name" value="Retrotrans_gag_dom"/>
</dbReference>
<evidence type="ECO:0000259" key="2">
    <source>
        <dbReference type="PROSITE" id="PS50878"/>
    </source>
</evidence>
<evidence type="ECO:0000313" key="6">
    <source>
        <dbReference type="Proteomes" id="UP001229421"/>
    </source>
</evidence>
<feature type="region of interest" description="Disordered" evidence="1">
    <location>
        <begin position="1"/>
        <end position="29"/>
    </location>
</feature>
<dbReference type="Gene3D" id="3.30.70.270">
    <property type="match status" value="2"/>
</dbReference>
<dbReference type="InterPro" id="IPR000477">
    <property type="entry name" value="RT_dom"/>
</dbReference>
<dbReference type="SUPFAM" id="SSF53098">
    <property type="entry name" value="Ribonuclease H-like"/>
    <property type="match status" value="2"/>
</dbReference>
<proteinExistence type="predicted"/>
<organism evidence="5 6">
    <name type="scientific">Tagetes erecta</name>
    <name type="common">African marigold</name>
    <dbReference type="NCBI Taxonomy" id="13708"/>
    <lineage>
        <taxon>Eukaryota</taxon>
        <taxon>Viridiplantae</taxon>
        <taxon>Streptophyta</taxon>
        <taxon>Embryophyta</taxon>
        <taxon>Tracheophyta</taxon>
        <taxon>Spermatophyta</taxon>
        <taxon>Magnoliopsida</taxon>
        <taxon>eudicotyledons</taxon>
        <taxon>Gunneridae</taxon>
        <taxon>Pentapetalae</taxon>
        <taxon>asterids</taxon>
        <taxon>campanulids</taxon>
        <taxon>Asterales</taxon>
        <taxon>Asteraceae</taxon>
        <taxon>Asteroideae</taxon>
        <taxon>Heliantheae alliance</taxon>
        <taxon>Tageteae</taxon>
        <taxon>Tagetes</taxon>
    </lineage>
</organism>
<dbReference type="EMBL" id="JAUHHV010000007">
    <property type="protein sequence ID" value="KAK1418002.1"/>
    <property type="molecule type" value="Genomic_DNA"/>
</dbReference>
<dbReference type="CDD" id="cd01647">
    <property type="entry name" value="RT_LTR"/>
    <property type="match status" value="1"/>
</dbReference>
<dbReference type="Proteomes" id="UP001229421">
    <property type="component" value="Unassembled WGS sequence"/>
</dbReference>
<dbReference type="PROSITE" id="PS50879">
    <property type="entry name" value="RNASE_H_1"/>
    <property type="match status" value="1"/>
</dbReference>
<evidence type="ECO:0000259" key="4">
    <source>
        <dbReference type="PROSITE" id="PS50994"/>
    </source>
</evidence>
<feature type="domain" description="RNase H type-1" evidence="3">
    <location>
        <begin position="1169"/>
        <end position="1298"/>
    </location>
</feature>
<feature type="domain" description="Integrase catalytic" evidence="4">
    <location>
        <begin position="1454"/>
        <end position="1613"/>
    </location>
</feature>
<dbReference type="Pfam" id="PF17919">
    <property type="entry name" value="RT_RNaseH_2"/>
    <property type="match status" value="1"/>
</dbReference>
<feature type="region of interest" description="Disordered" evidence="1">
    <location>
        <begin position="355"/>
        <end position="375"/>
    </location>
</feature>
<name>A0AAD8KCK3_TARER</name>
<dbReference type="InterPro" id="IPR043502">
    <property type="entry name" value="DNA/RNA_pol_sf"/>
</dbReference>
<protein>
    <submittedName>
        <fullName evidence="5">Uncharacterized protein</fullName>
    </submittedName>
</protein>